<evidence type="ECO:0000259" key="2">
    <source>
        <dbReference type="Pfam" id="PF13360"/>
    </source>
</evidence>
<dbReference type="Pfam" id="PF13360">
    <property type="entry name" value="PQQ_2"/>
    <property type="match status" value="1"/>
</dbReference>
<keyword evidence="3" id="KW-0858">Xylan degradation</keyword>
<dbReference type="Gene3D" id="2.40.10.480">
    <property type="match status" value="1"/>
</dbReference>
<keyword evidence="3" id="KW-0119">Carbohydrate metabolism</keyword>
<dbReference type="InterPro" id="IPR011047">
    <property type="entry name" value="Quinoprotein_ADH-like_sf"/>
</dbReference>
<dbReference type="STRING" id="980251.GCA_001642875_03552"/>
<name>A0A5B9P7A3_9BACT</name>
<reference evidence="3 4" key="1">
    <citation type="submission" date="2019-08" db="EMBL/GenBank/DDBJ databases">
        <title>Deep-cultivation of Planctomycetes and their phenomic and genomic characterization uncovers novel biology.</title>
        <authorList>
            <person name="Wiegand S."/>
            <person name="Jogler M."/>
            <person name="Boedeker C."/>
            <person name="Pinto D."/>
            <person name="Vollmers J."/>
            <person name="Rivas-Marin E."/>
            <person name="Kohn T."/>
            <person name="Peeters S.H."/>
            <person name="Heuer A."/>
            <person name="Rast P."/>
            <person name="Oberbeckmann S."/>
            <person name="Bunk B."/>
            <person name="Jeske O."/>
            <person name="Meyerdierks A."/>
            <person name="Storesund J.E."/>
            <person name="Kallscheuer N."/>
            <person name="Luecker S."/>
            <person name="Lage O.M."/>
            <person name="Pohl T."/>
            <person name="Merkel B.J."/>
            <person name="Hornburger P."/>
            <person name="Mueller R.-W."/>
            <person name="Bruemmer F."/>
            <person name="Labrenz M."/>
            <person name="Spormann A.M."/>
            <person name="Op den Camp H."/>
            <person name="Overmann J."/>
            <person name="Amann R."/>
            <person name="Jetten M.S.M."/>
            <person name="Mascher T."/>
            <person name="Medema M.H."/>
            <person name="Devos D.P."/>
            <person name="Kaster A.-K."/>
            <person name="Ovreas L."/>
            <person name="Rohde M."/>
            <person name="Galperin M.Y."/>
            <person name="Jogler C."/>
        </authorList>
    </citation>
    <scope>NUCLEOTIDE SEQUENCE [LARGE SCALE GENOMIC DNA]</scope>
    <source>
        <strain evidence="3 4">FC18</strain>
    </source>
</reference>
<dbReference type="InterPro" id="IPR000801">
    <property type="entry name" value="Esterase-like"/>
</dbReference>
<dbReference type="GO" id="GO:0031176">
    <property type="term" value="F:endo-1,4-beta-xylanase activity"/>
    <property type="evidence" value="ECO:0007669"/>
    <property type="project" value="UniProtKB-EC"/>
</dbReference>
<dbReference type="Pfam" id="PF00756">
    <property type="entry name" value="Esterase"/>
    <property type="match status" value="1"/>
</dbReference>
<keyword evidence="1" id="KW-0732">Signal</keyword>
<gene>
    <name evidence="3" type="primary">xynZ_3</name>
    <name evidence="3" type="ORF">MFFC18_20650</name>
</gene>
<dbReference type="InterPro" id="IPR002372">
    <property type="entry name" value="PQQ_rpt_dom"/>
</dbReference>
<evidence type="ECO:0000256" key="1">
    <source>
        <dbReference type="SAM" id="SignalP"/>
    </source>
</evidence>
<proteinExistence type="predicted"/>
<keyword evidence="3" id="KW-0326">Glycosidase</keyword>
<dbReference type="SUPFAM" id="SSF53474">
    <property type="entry name" value="alpha/beta-Hydrolases"/>
    <property type="match status" value="1"/>
</dbReference>
<evidence type="ECO:0000313" key="4">
    <source>
        <dbReference type="Proteomes" id="UP000322214"/>
    </source>
</evidence>
<dbReference type="Gene3D" id="2.130.10.10">
    <property type="entry name" value="YVTN repeat-like/Quinoprotein amine dehydrogenase"/>
    <property type="match status" value="1"/>
</dbReference>
<dbReference type="InterPro" id="IPR029058">
    <property type="entry name" value="AB_hydrolase_fold"/>
</dbReference>
<dbReference type="Gene3D" id="3.40.50.1820">
    <property type="entry name" value="alpha/beta hydrolase"/>
    <property type="match status" value="1"/>
</dbReference>
<keyword evidence="4" id="KW-1185">Reference proteome</keyword>
<feature type="signal peptide" evidence="1">
    <location>
        <begin position="1"/>
        <end position="22"/>
    </location>
</feature>
<dbReference type="InterPro" id="IPR015943">
    <property type="entry name" value="WD40/YVTN_repeat-like_dom_sf"/>
</dbReference>
<keyword evidence="3" id="KW-0624">Polysaccharide degradation</keyword>
<sequence length="800" mass="87505" precursor="true">MSRTLKFALPILFALLSFSPFGSNLRAQDWPALRGSKGDGIGSTDGKLSGLKPSLKIAWKKKLGSGYSSVSVAGDQAFTMYTSGDQDKLGCFDIKTGDTNWEFVLGEKFKGENGSFDGPISTPMVHDGMVYGLSCQGRFVCLNTKTGELIWEKSLAEDFKVKQPMYGFATSPLIAAGNLILMAGAKDKLLVSMDPKTGDEKWACGDDVINSQIPTLVEIDGVPVLLASGAKKLTGVNAESGQIVFEFEHGGGNGSAVMPVATDDGNVVITIDDGFSKAINLRPVDDQKIAASETWQQRSIKNTYNIPTLCNENLFAFSTRILTCVDPATGKPHWKSRKPGDGFLIAIDDHIAICTKEGSVHLATATPEKYDEVAKLKVFEDLVWTVPSFADNAIFIRSLGEIARVDIVPEANVATEGNNGNSLAMSDGFAGFLKSITDKNAAEATPIIDAYLAKQSSFPIVESGIVHFVYRGEEDDVALASDVFGARQERKMIKAGDSDLKYYTVKLESDQRANYFFLVNFKPQTDSLNPRSATSSVYAGEMEFAIRLRNEKPLVMSWFAMSDWEPPSYLSSLPEKLHGTIVQRELPAEGEGKPLPLSIYLPDGYEQQKDKRFPVVYVLPHMRFENSQFIESADNIFANTNGDVPPAILVIPQGRTGPGVEKKLVALIDAEFRTIAERDFRSIVGFGFTGGAAFGALANSPDLFGAIGTHSPLVFGSEGVLTGMESVDQPTRVYLDWGRYDMHNPVENWDMRKWDQEIFEALEQMDHITLSGGMANDSADWASWKNRYDKLLGAVIKTRE</sequence>
<feature type="chain" id="PRO_5022976953" evidence="1">
    <location>
        <begin position="23"/>
        <end position="800"/>
    </location>
</feature>
<organism evidence="3 4">
    <name type="scientific">Mariniblastus fucicola</name>
    <dbReference type="NCBI Taxonomy" id="980251"/>
    <lineage>
        <taxon>Bacteria</taxon>
        <taxon>Pseudomonadati</taxon>
        <taxon>Planctomycetota</taxon>
        <taxon>Planctomycetia</taxon>
        <taxon>Pirellulales</taxon>
        <taxon>Pirellulaceae</taxon>
        <taxon>Mariniblastus</taxon>
    </lineage>
</organism>
<dbReference type="RefSeq" id="WP_075082302.1">
    <property type="nucleotide sequence ID" value="NZ_CP042912.1"/>
</dbReference>
<evidence type="ECO:0000313" key="3">
    <source>
        <dbReference type="EMBL" id="QEG22204.1"/>
    </source>
</evidence>
<accession>A0A5B9P7A3</accession>
<keyword evidence="3" id="KW-0378">Hydrolase</keyword>
<dbReference type="Proteomes" id="UP000322214">
    <property type="component" value="Chromosome"/>
</dbReference>
<dbReference type="AlphaFoldDB" id="A0A5B9P7A3"/>
<dbReference type="KEGG" id="mff:MFFC18_20650"/>
<dbReference type="EMBL" id="CP042912">
    <property type="protein sequence ID" value="QEG22204.1"/>
    <property type="molecule type" value="Genomic_DNA"/>
</dbReference>
<dbReference type="PANTHER" id="PTHR34512:SF30">
    <property type="entry name" value="OUTER MEMBRANE PROTEIN ASSEMBLY FACTOR BAMB"/>
    <property type="match status" value="1"/>
</dbReference>
<feature type="domain" description="Pyrrolo-quinoline quinone repeat" evidence="2">
    <location>
        <begin position="91"/>
        <end position="335"/>
    </location>
</feature>
<dbReference type="SUPFAM" id="SSF50998">
    <property type="entry name" value="Quinoprotein alcohol dehydrogenase-like"/>
    <property type="match status" value="1"/>
</dbReference>
<dbReference type="EC" id="3.2.1.8" evidence="3"/>
<dbReference type="PANTHER" id="PTHR34512">
    <property type="entry name" value="CELL SURFACE PROTEIN"/>
    <property type="match status" value="1"/>
</dbReference>
<dbReference type="OrthoDB" id="9784036at2"/>
<protein>
    <submittedName>
        <fullName evidence="3">Endo-1,4-beta-xylanase Z</fullName>
        <ecNumber evidence="3">3.2.1.8</ecNumber>
    </submittedName>
</protein>
<dbReference type="GO" id="GO:0045493">
    <property type="term" value="P:xylan catabolic process"/>
    <property type="evidence" value="ECO:0007669"/>
    <property type="project" value="UniProtKB-KW"/>
</dbReference>